<dbReference type="AlphaFoldDB" id="A0A6H5IXA5"/>
<dbReference type="InterPro" id="IPR002401">
    <property type="entry name" value="Cyt_P450_E_grp-I"/>
</dbReference>
<protein>
    <submittedName>
        <fullName evidence="15">Uncharacterized protein</fullName>
    </submittedName>
</protein>
<feature type="binding site" description="axial binding residue" evidence="13">
    <location>
        <position position="731"/>
    </location>
    <ligand>
        <name>heme</name>
        <dbReference type="ChEBI" id="CHEBI:30413"/>
    </ligand>
    <ligandPart>
        <name>Fe</name>
        <dbReference type="ChEBI" id="CHEBI:18248"/>
    </ligandPart>
</feature>
<keyword evidence="16" id="KW-1185">Reference proteome</keyword>
<evidence type="ECO:0000256" key="13">
    <source>
        <dbReference type="PIRSR" id="PIRSR602401-1"/>
    </source>
</evidence>
<comment type="cofactor">
    <cofactor evidence="1 13">
        <name>heme</name>
        <dbReference type="ChEBI" id="CHEBI:30413"/>
    </cofactor>
</comment>
<evidence type="ECO:0000256" key="10">
    <source>
        <dbReference type="ARBA" id="ARBA00023004"/>
    </source>
</evidence>
<dbReference type="PRINTS" id="PR00385">
    <property type="entry name" value="P450"/>
</dbReference>
<evidence type="ECO:0000256" key="9">
    <source>
        <dbReference type="ARBA" id="ARBA00023002"/>
    </source>
</evidence>
<evidence type="ECO:0000256" key="3">
    <source>
        <dbReference type="ARBA" id="ARBA00004406"/>
    </source>
</evidence>
<dbReference type="Proteomes" id="UP000479190">
    <property type="component" value="Unassembled WGS sequence"/>
</dbReference>
<dbReference type="Pfam" id="PF00067">
    <property type="entry name" value="p450"/>
    <property type="match status" value="2"/>
</dbReference>
<dbReference type="PROSITE" id="PS50297">
    <property type="entry name" value="ANK_REP_REGION"/>
    <property type="match status" value="1"/>
</dbReference>
<evidence type="ECO:0000256" key="14">
    <source>
        <dbReference type="PROSITE-ProRule" id="PRU00023"/>
    </source>
</evidence>
<evidence type="ECO:0000256" key="6">
    <source>
        <dbReference type="ARBA" id="ARBA00022723"/>
    </source>
</evidence>
<dbReference type="InterPro" id="IPR036770">
    <property type="entry name" value="Ankyrin_rpt-contain_sf"/>
</dbReference>
<keyword evidence="10 13" id="KW-0408">Iron</keyword>
<evidence type="ECO:0000256" key="7">
    <source>
        <dbReference type="ARBA" id="ARBA00022824"/>
    </source>
</evidence>
<evidence type="ECO:0000256" key="12">
    <source>
        <dbReference type="ARBA" id="ARBA00023136"/>
    </source>
</evidence>
<keyword evidence="14" id="KW-0040">ANK repeat</keyword>
<dbReference type="CDD" id="cd11056">
    <property type="entry name" value="CYP6-like"/>
    <property type="match status" value="1"/>
</dbReference>
<dbReference type="InterPro" id="IPR050476">
    <property type="entry name" value="Insect_CytP450_Detox"/>
</dbReference>
<keyword evidence="12" id="KW-0472">Membrane</keyword>
<keyword evidence="11" id="KW-0503">Monooxygenase</keyword>
<keyword evidence="8" id="KW-0492">Microsome</keyword>
<gene>
    <name evidence="15" type="ORF">TBRA_LOCUS12327</name>
</gene>
<dbReference type="GO" id="GO:0016705">
    <property type="term" value="F:oxidoreductase activity, acting on paired donors, with incorporation or reduction of molecular oxygen"/>
    <property type="evidence" value="ECO:0007669"/>
    <property type="project" value="InterPro"/>
</dbReference>
<comment type="similarity">
    <text evidence="4">Belongs to the cytochrome P450 family.</text>
</comment>
<dbReference type="PROSITE" id="PS00086">
    <property type="entry name" value="CYTOCHROME_P450"/>
    <property type="match status" value="1"/>
</dbReference>
<evidence type="ECO:0000256" key="4">
    <source>
        <dbReference type="ARBA" id="ARBA00010617"/>
    </source>
</evidence>
<feature type="repeat" description="ANK" evidence="14">
    <location>
        <begin position="194"/>
        <end position="220"/>
    </location>
</feature>
<proteinExistence type="inferred from homology"/>
<dbReference type="PROSITE" id="PS50088">
    <property type="entry name" value="ANK_REPEAT"/>
    <property type="match status" value="1"/>
</dbReference>
<accession>A0A6H5IXA5</accession>
<dbReference type="FunFam" id="1.10.630.10:FF:000182">
    <property type="entry name" value="Cytochrome P450 3A4"/>
    <property type="match status" value="1"/>
</dbReference>
<keyword evidence="9" id="KW-0560">Oxidoreductase</keyword>
<evidence type="ECO:0000256" key="8">
    <source>
        <dbReference type="ARBA" id="ARBA00022848"/>
    </source>
</evidence>
<evidence type="ECO:0000256" key="1">
    <source>
        <dbReference type="ARBA" id="ARBA00001971"/>
    </source>
</evidence>
<name>A0A6H5IXA5_9HYME</name>
<dbReference type="Gene3D" id="1.25.40.20">
    <property type="entry name" value="Ankyrin repeat-containing domain"/>
    <property type="match status" value="1"/>
</dbReference>
<dbReference type="SUPFAM" id="SSF48264">
    <property type="entry name" value="Cytochrome P450"/>
    <property type="match status" value="2"/>
</dbReference>
<dbReference type="Gene3D" id="1.10.630.10">
    <property type="entry name" value="Cytochrome P450"/>
    <property type="match status" value="2"/>
</dbReference>
<dbReference type="InterPro" id="IPR017972">
    <property type="entry name" value="Cyt_P450_CS"/>
</dbReference>
<evidence type="ECO:0000256" key="2">
    <source>
        <dbReference type="ARBA" id="ARBA00004174"/>
    </source>
</evidence>
<dbReference type="GO" id="GO:0005789">
    <property type="term" value="C:endoplasmic reticulum membrane"/>
    <property type="evidence" value="ECO:0007669"/>
    <property type="project" value="UniProtKB-SubCell"/>
</dbReference>
<comment type="subcellular location">
    <subcellularLocation>
        <location evidence="3">Endoplasmic reticulum membrane</location>
        <topology evidence="3">Peripheral membrane protein</topology>
    </subcellularLocation>
    <subcellularLocation>
        <location evidence="2">Microsome membrane</location>
        <topology evidence="2">Peripheral membrane protein</topology>
    </subcellularLocation>
</comment>
<dbReference type="GO" id="GO:0005506">
    <property type="term" value="F:iron ion binding"/>
    <property type="evidence" value="ECO:0007669"/>
    <property type="project" value="InterPro"/>
</dbReference>
<organism evidence="15 16">
    <name type="scientific">Trichogramma brassicae</name>
    <dbReference type="NCBI Taxonomy" id="86971"/>
    <lineage>
        <taxon>Eukaryota</taxon>
        <taxon>Metazoa</taxon>
        <taxon>Ecdysozoa</taxon>
        <taxon>Arthropoda</taxon>
        <taxon>Hexapoda</taxon>
        <taxon>Insecta</taxon>
        <taxon>Pterygota</taxon>
        <taxon>Neoptera</taxon>
        <taxon>Endopterygota</taxon>
        <taxon>Hymenoptera</taxon>
        <taxon>Apocrita</taxon>
        <taxon>Proctotrupomorpha</taxon>
        <taxon>Chalcidoidea</taxon>
        <taxon>Trichogrammatidae</taxon>
        <taxon>Trichogramma</taxon>
    </lineage>
</organism>
<dbReference type="GO" id="GO:0020037">
    <property type="term" value="F:heme binding"/>
    <property type="evidence" value="ECO:0007669"/>
    <property type="project" value="InterPro"/>
</dbReference>
<dbReference type="InterPro" id="IPR002110">
    <property type="entry name" value="Ankyrin_rpt"/>
</dbReference>
<sequence>MMCMTTHLRATNPEVQRKLVDEIERGYDVVSNLPYLDAVVSEALRMHPNSLIERKCTKGFELPASEPRAPSRSWREPERQESSCRCGVYTATPDATMSRINSYPRNSYREESLRQGFDDAELRAGAENLHDTIMADLLVKKGADLNLRDSEGRTPLHIVCEVESVAIGESLARKFFEISNEQRRAVEINARDNKGLTPLQWAAARFLRETVDLLVDCGADRSGFVYPTDENFEDVFDESIDTSNSELTKQIALNACDIRKSLKGKECSMQLDNDEEIDIDNPDKDEKKTLMKYLEKYGCTPSSTDTTDDEYEEKRFVQWGVPGPAEVPFLGIFGEAYFTGEHFTSVLTRLYNYDKRAKYVGCHFFTKPHVIPRDLDLIKSILVKNFDHFADQEFTIEEATDPLYAKNVFHVNGEKWKEARTVLLPFFTSSRMRSMHQAIDRVAERFTATFIEQYAARDAIDTRDIFARYICDVIASCAFGLEVDSLKNPANEFYFHGTNSVVNIGRLRPATFLTRIFPKLGSFFNITMVPVETSEYFVSLIKSIIEARRRENVTRPDALQLLIDAQASGKNWDIYDIAAQAYVFFMGGLDSSSTQMCWLAHELALNPRVQAKLQREIDARLRESNGEIGVETIGHMPYFDATFYEALRMHPFPILIRECSKEFELPPALPGSRPFLVRPEHSIKFYVPAYPIMRDPEHFERPDVFEPERFVENKIKTDVTNLGFGLGPRMCIGNRFALQQTKILFARILSRCSFVPSPKTCVPTAYDKSNYIPSAADSMKKRKMDRASVFAFRSAQPLWTATHFFEEEKSVGRKIHQSIWKRWHRIEGTIRL</sequence>
<dbReference type="EMBL" id="CADCXV010001039">
    <property type="protein sequence ID" value="CAB0040631.1"/>
    <property type="molecule type" value="Genomic_DNA"/>
</dbReference>
<dbReference type="InterPro" id="IPR036396">
    <property type="entry name" value="Cyt_P450_sf"/>
</dbReference>
<keyword evidence="7" id="KW-0256">Endoplasmic reticulum</keyword>
<keyword evidence="5 13" id="KW-0349">Heme</keyword>
<dbReference type="PANTHER" id="PTHR24292:SF54">
    <property type="entry name" value="CYP9F3-RELATED"/>
    <property type="match status" value="1"/>
</dbReference>
<evidence type="ECO:0000313" key="15">
    <source>
        <dbReference type="EMBL" id="CAB0040631.1"/>
    </source>
</evidence>
<dbReference type="Pfam" id="PF12796">
    <property type="entry name" value="Ank_2"/>
    <property type="match status" value="1"/>
</dbReference>
<dbReference type="OrthoDB" id="2789670at2759"/>
<dbReference type="SUPFAM" id="SSF48403">
    <property type="entry name" value="Ankyrin repeat"/>
    <property type="match status" value="1"/>
</dbReference>
<dbReference type="InterPro" id="IPR001128">
    <property type="entry name" value="Cyt_P450"/>
</dbReference>
<keyword evidence="6 13" id="KW-0479">Metal-binding</keyword>
<evidence type="ECO:0000256" key="11">
    <source>
        <dbReference type="ARBA" id="ARBA00023033"/>
    </source>
</evidence>
<evidence type="ECO:0000313" key="16">
    <source>
        <dbReference type="Proteomes" id="UP000479190"/>
    </source>
</evidence>
<reference evidence="15 16" key="1">
    <citation type="submission" date="2020-02" db="EMBL/GenBank/DDBJ databases">
        <authorList>
            <person name="Ferguson B K."/>
        </authorList>
    </citation>
    <scope>NUCLEOTIDE SEQUENCE [LARGE SCALE GENOMIC DNA]</scope>
</reference>
<dbReference type="GO" id="GO:0004497">
    <property type="term" value="F:monooxygenase activity"/>
    <property type="evidence" value="ECO:0007669"/>
    <property type="project" value="UniProtKB-KW"/>
</dbReference>
<evidence type="ECO:0000256" key="5">
    <source>
        <dbReference type="ARBA" id="ARBA00022617"/>
    </source>
</evidence>
<dbReference type="PANTHER" id="PTHR24292">
    <property type="entry name" value="CYTOCHROME P450"/>
    <property type="match status" value="1"/>
</dbReference>
<dbReference type="PRINTS" id="PR00463">
    <property type="entry name" value="EP450I"/>
</dbReference>